<feature type="region of interest" description="Disordered" evidence="4">
    <location>
        <begin position="1"/>
        <end position="34"/>
    </location>
</feature>
<dbReference type="AlphaFoldDB" id="A0A345XRP4"/>
<dbReference type="GO" id="GO:0046983">
    <property type="term" value="F:protein dimerization activity"/>
    <property type="evidence" value="ECO:0007669"/>
    <property type="project" value="InterPro"/>
</dbReference>
<dbReference type="SUPFAM" id="SSF55874">
    <property type="entry name" value="ATPase domain of HSP90 chaperone/DNA topoisomerase II/histidine kinase"/>
    <property type="match status" value="1"/>
</dbReference>
<dbReference type="EMBL" id="CP031320">
    <property type="protein sequence ID" value="AXK34310.1"/>
    <property type="molecule type" value="Genomic_DNA"/>
</dbReference>
<dbReference type="PANTHER" id="PTHR24421">
    <property type="entry name" value="NITRATE/NITRITE SENSOR PROTEIN NARX-RELATED"/>
    <property type="match status" value="1"/>
</dbReference>
<dbReference type="RefSeq" id="WP_208879670.1">
    <property type="nucleotide sequence ID" value="NZ_CP031320.1"/>
</dbReference>
<keyword evidence="3" id="KW-0902">Two-component regulatory system</keyword>
<sequence>MTGSPWNPRHERPDVSRKQVQPSTPSTDPYFHAPGTTRLLRQRRALAPNLSRGITKTVIGLVGLTTVLRVGSESHRPWAEAACVALVLGVFALQALQCSAGLQHTDSRRQLWLLGAQGTVALVPLVWFGPEWISMVGPFAGSTLLVLPASLAWPLYCVVMTSMLGFSLFCGLPLVLAGSQTLACALTALVVFGLTRLTDLTYELLAAQSLTHLSVHQERLRFARDLHDLLGYSISAITLKGELSSRLITCDPERARAEILSLMEISRQALADMRQVSRNYRQMSLANEASSASAILAAADIDLDIDISTCSPLSSAMDTLLATTLREGVTNVLRHSNARMCAVRVAHEAEGVRLTMVNDGAYGTNRTPAPRSEGCGIENLRARFRAVGGKVSTEMHDERFTLVAEAPLQQPDRQPVPQRPGESQAM</sequence>
<evidence type="ECO:0000313" key="7">
    <source>
        <dbReference type="EMBL" id="AXK34310.1"/>
    </source>
</evidence>
<dbReference type="Gene3D" id="3.30.565.10">
    <property type="entry name" value="Histidine kinase-like ATPase, C-terminal domain"/>
    <property type="match status" value="1"/>
</dbReference>
<keyword evidence="5" id="KW-1133">Transmembrane helix</keyword>
<feature type="domain" description="Signal transduction histidine kinase subgroup 3 dimerisation and phosphoacceptor" evidence="6">
    <location>
        <begin position="218"/>
        <end position="284"/>
    </location>
</feature>
<keyword evidence="5" id="KW-0812">Transmembrane</keyword>
<dbReference type="GO" id="GO:0016020">
    <property type="term" value="C:membrane"/>
    <property type="evidence" value="ECO:0007669"/>
    <property type="project" value="InterPro"/>
</dbReference>
<keyword evidence="8" id="KW-1185">Reference proteome</keyword>
<dbReference type="InterPro" id="IPR036890">
    <property type="entry name" value="HATPase_C_sf"/>
</dbReference>
<evidence type="ECO:0000313" key="8">
    <source>
        <dbReference type="Proteomes" id="UP000254425"/>
    </source>
</evidence>
<feature type="compositionally biased region" description="Basic and acidic residues" evidence="4">
    <location>
        <begin position="8"/>
        <end position="17"/>
    </location>
</feature>
<feature type="region of interest" description="Disordered" evidence="4">
    <location>
        <begin position="404"/>
        <end position="426"/>
    </location>
</feature>
<gene>
    <name evidence="7" type="ORF">DVA86_18300</name>
</gene>
<protein>
    <submittedName>
        <fullName evidence="7">Histidine kinase</fullName>
    </submittedName>
</protein>
<evidence type="ECO:0000256" key="1">
    <source>
        <dbReference type="ARBA" id="ARBA00022679"/>
    </source>
</evidence>
<evidence type="ECO:0000256" key="3">
    <source>
        <dbReference type="ARBA" id="ARBA00023012"/>
    </source>
</evidence>
<dbReference type="CDD" id="cd16917">
    <property type="entry name" value="HATPase_UhpB-NarQ-NarX-like"/>
    <property type="match status" value="1"/>
</dbReference>
<name>A0A345XRP4_9ACTN</name>
<evidence type="ECO:0000256" key="2">
    <source>
        <dbReference type="ARBA" id="ARBA00022777"/>
    </source>
</evidence>
<dbReference type="GO" id="GO:0000155">
    <property type="term" value="F:phosphorelay sensor kinase activity"/>
    <property type="evidence" value="ECO:0007669"/>
    <property type="project" value="InterPro"/>
</dbReference>
<feature type="compositionally biased region" description="Polar residues" evidence="4">
    <location>
        <begin position="18"/>
        <end position="27"/>
    </location>
</feature>
<feature type="compositionally biased region" description="Low complexity" evidence="4">
    <location>
        <begin position="407"/>
        <end position="420"/>
    </location>
</feature>
<evidence type="ECO:0000256" key="4">
    <source>
        <dbReference type="SAM" id="MobiDB-lite"/>
    </source>
</evidence>
<keyword evidence="5" id="KW-0472">Membrane</keyword>
<dbReference type="Gene3D" id="1.20.5.1930">
    <property type="match status" value="1"/>
</dbReference>
<proteinExistence type="predicted"/>
<evidence type="ECO:0000256" key="5">
    <source>
        <dbReference type="SAM" id="Phobius"/>
    </source>
</evidence>
<keyword evidence="2 7" id="KW-0418">Kinase</keyword>
<accession>A0A345XRP4</accession>
<feature type="transmembrane region" description="Helical" evidence="5">
    <location>
        <begin position="168"/>
        <end position="194"/>
    </location>
</feature>
<dbReference type="Proteomes" id="UP000254425">
    <property type="component" value="Chromosome"/>
</dbReference>
<feature type="transmembrane region" description="Helical" evidence="5">
    <location>
        <begin position="111"/>
        <end position="129"/>
    </location>
</feature>
<reference evidence="7 8" key="1">
    <citation type="submission" date="2018-07" db="EMBL/GenBank/DDBJ databases">
        <title>Draft genome of the type strain Streptomyces armeniacus ATCC 15676.</title>
        <authorList>
            <person name="Labana P."/>
            <person name="Gosse J.T."/>
            <person name="Boddy C.N."/>
        </authorList>
    </citation>
    <scope>NUCLEOTIDE SEQUENCE [LARGE SCALE GENOMIC DNA]</scope>
    <source>
        <strain evidence="7 8">ATCC 15676</strain>
    </source>
</reference>
<dbReference type="InterPro" id="IPR050482">
    <property type="entry name" value="Sensor_HK_TwoCompSys"/>
</dbReference>
<dbReference type="InterPro" id="IPR011712">
    <property type="entry name" value="Sig_transdc_His_kin_sub3_dim/P"/>
</dbReference>
<evidence type="ECO:0000259" key="6">
    <source>
        <dbReference type="Pfam" id="PF07730"/>
    </source>
</evidence>
<organism evidence="7 8">
    <name type="scientific">Streptomyces armeniacus</name>
    <dbReference type="NCBI Taxonomy" id="83291"/>
    <lineage>
        <taxon>Bacteria</taxon>
        <taxon>Bacillati</taxon>
        <taxon>Actinomycetota</taxon>
        <taxon>Actinomycetes</taxon>
        <taxon>Kitasatosporales</taxon>
        <taxon>Streptomycetaceae</taxon>
        <taxon>Streptomyces</taxon>
    </lineage>
</organism>
<keyword evidence="1" id="KW-0808">Transferase</keyword>
<dbReference type="Pfam" id="PF07730">
    <property type="entry name" value="HisKA_3"/>
    <property type="match status" value="1"/>
</dbReference>
<dbReference type="PANTHER" id="PTHR24421:SF63">
    <property type="entry name" value="SENSOR HISTIDINE KINASE DESK"/>
    <property type="match status" value="1"/>
</dbReference>
<feature type="transmembrane region" description="Helical" evidence="5">
    <location>
        <begin position="135"/>
        <end position="156"/>
    </location>
</feature>
<dbReference type="KEGG" id="sarm:DVA86_18300"/>